<dbReference type="AlphaFoldDB" id="A0A433QS78"/>
<evidence type="ECO:0000313" key="2">
    <source>
        <dbReference type="EMBL" id="RUS32611.1"/>
    </source>
</evidence>
<feature type="region of interest" description="Disordered" evidence="1">
    <location>
        <begin position="138"/>
        <end position="204"/>
    </location>
</feature>
<keyword evidence="3" id="KW-1185">Reference proteome</keyword>
<dbReference type="EMBL" id="RBNJ01001929">
    <property type="protein sequence ID" value="RUS32611.1"/>
    <property type="molecule type" value="Genomic_DNA"/>
</dbReference>
<accession>A0A433QS78</accession>
<dbReference type="Proteomes" id="UP000274822">
    <property type="component" value="Unassembled WGS sequence"/>
</dbReference>
<evidence type="ECO:0000313" key="3">
    <source>
        <dbReference type="Proteomes" id="UP000274822"/>
    </source>
</evidence>
<comment type="caution">
    <text evidence="2">The sequence shown here is derived from an EMBL/GenBank/DDBJ whole genome shotgun (WGS) entry which is preliminary data.</text>
</comment>
<protein>
    <submittedName>
        <fullName evidence="2">Uncharacterized protein</fullName>
    </submittedName>
</protein>
<name>A0A433QS78_9FUNG</name>
<organism evidence="2 3">
    <name type="scientific">Jimgerdemannia flammicorona</name>
    <dbReference type="NCBI Taxonomy" id="994334"/>
    <lineage>
        <taxon>Eukaryota</taxon>
        <taxon>Fungi</taxon>
        <taxon>Fungi incertae sedis</taxon>
        <taxon>Mucoromycota</taxon>
        <taxon>Mucoromycotina</taxon>
        <taxon>Endogonomycetes</taxon>
        <taxon>Endogonales</taxon>
        <taxon>Endogonaceae</taxon>
        <taxon>Jimgerdemannia</taxon>
    </lineage>
</organism>
<sequence>MRDIPNSHFKPPNTLGVAFPLSLSQTLPIMSKKEIDPYFRQSPPKQWNLRRFLDKCDLEPFDTKLRRYVYSLTAIADENSNRSKRAQELLNKYHKGKRPHHRLAREWQKKRRSYIHFHKPKFSGVSVGKVESIRTINGTTFGTSRMPNPGPSKKRKVDSLFEDETDDNETGDDETETTDYETDSYETDSYETDNDNHRSEDQDNFEGEEFEVGSVPVEHEYEKCGVAESFLKNYQELDPVCKWVLASGMVVEDVLFKKYKDVGMELLAHSWIIDLGDHETASLFSPADWKEISSLSLSLPQLDELTAKVMLRFAGASTTAKLREILETTSYRPKDEPYVREKHYDPEWVHLVMHKMLTLFENPDKPLLKPHLEGWYDANIWSLIVDHCLHDLKRMETVRKESTSLATKMRKNRKRLTTVKGNRAKLGRRFDAIIKTDGNDYYEYGAIEVAKSFEGVMSTKWLNDNLKLAKALRDMFFRLNQLVDNHVKKELQVVGLVNSGLKCQVVRMNNPRGYVCLLKREELHEVPVDIEQLSNLFRLLKSVWQMKTMIKNCASTVKHHLLSKMEAKLLEELTGSEVTLSVSPPRTGVMPWTFDTPDKPMQAKPSCTKSPTLKSSRVSRRR</sequence>
<gene>
    <name evidence="2" type="ORF">BC938DRAFT_474912</name>
</gene>
<feature type="region of interest" description="Disordered" evidence="1">
    <location>
        <begin position="593"/>
        <end position="622"/>
    </location>
</feature>
<evidence type="ECO:0000256" key="1">
    <source>
        <dbReference type="SAM" id="MobiDB-lite"/>
    </source>
</evidence>
<reference evidence="2 3" key="1">
    <citation type="journal article" date="2018" name="New Phytol.">
        <title>Phylogenomics of Endogonaceae and evolution of mycorrhizas within Mucoromycota.</title>
        <authorList>
            <person name="Chang Y."/>
            <person name="Desiro A."/>
            <person name="Na H."/>
            <person name="Sandor L."/>
            <person name="Lipzen A."/>
            <person name="Clum A."/>
            <person name="Barry K."/>
            <person name="Grigoriev I.V."/>
            <person name="Martin F.M."/>
            <person name="Stajich J.E."/>
            <person name="Smith M.E."/>
            <person name="Bonito G."/>
            <person name="Spatafora J.W."/>
        </authorList>
    </citation>
    <scope>NUCLEOTIDE SEQUENCE [LARGE SCALE GENOMIC DNA]</scope>
    <source>
        <strain evidence="2 3">AD002</strain>
    </source>
</reference>
<feature type="compositionally biased region" description="Polar residues" evidence="1">
    <location>
        <begin position="605"/>
        <end position="616"/>
    </location>
</feature>
<proteinExistence type="predicted"/>
<feature type="compositionally biased region" description="Acidic residues" evidence="1">
    <location>
        <begin position="160"/>
        <end position="193"/>
    </location>
</feature>